<evidence type="ECO:0000313" key="4">
    <source>
        <dbReference type="WBParaSite" id="GPUH_0000108001-mRNA-1"/>
    </source>
</evidence>
<gene>
    <name evidence="2" type="ORF">GPUH_LOCUS1080</name>
</gene>
<proteinExistence type="predicted"/>
<dbReference type="EMBL" id="UYRT01001189">
    <property type="protein sequence ID" value="VDK29339.1"/>
    <property type="molecule type" value="Genomic_DNA"/>
</dbReference>
<keyword evidence="1" id="KW-0472">Membrane</keyword>
<dbReference type="Proteomes" id="UP000271098">
    <property type="component" value="Unassembled WGS sequence"/>
</dbReference>
<dbReference type="AlphaFoldDB" id="A0A183CX89"/>
<dbReference type="WBParaSite" id="GPUH_0000108001-mRNA-1">
    <property type="protein sequence ID" value="GPUH_0000108001-mRNA-1"/>
    <property type="gene ID" value="GPUH_0000108001"/>
</dbReference>
<protein>
    <submittedName>
        <fullName evidence="4">HCO3_cotransp domain-containing protein</fullName>
    </submittedName>
</protein>
<reference evidence="4" key="1">
    <citation type="submission" date="2016-06" db="UniProtKB">
        <authorList>
            <consortium name="WormBaseParasite"/>
        </authorList>
    </citation>
    <scope>IDENTIFICATION</scope>
</reference>
<organism evidence="4">
    <name type="scientific">Gongylonema pulchrum</name>
    <dbReference type="NCBI Taxonomy" id="637853"/>
    <lineage>
        <taxon>Eukaryota</taxon>
        <taxon>Metazoa</taxon>
        <taxon>Ecdysozoa</taxon>
        <taxon>Nematoda</taxon>
        <taxon>Chromadorea</taxon>
        <taxon>Rhabditida</taxon>
        <taxon>Spirurina</taxon>
        <taxon>Spiruromorpha</taxon>
        <taxon>Spiruroidea</taxon>
        <taxon>Gongylonematidae</taxon>
        <taxon>Gongylonema</taxon>
    </lineage>
</organism>
<reference evidence="2 3" key="2">
    <citation type="submission" date="2018-11" db="EMBL/GenBank/DDBJ databases">
        <authorList>
            <consortium name="Pathogen Informatics"/>
        </authorList>
    </citation>
    <scope>NUCLEOTIDE SEQUENCE [LARGE SCALE GENOMIC DNA]</scope>
</reference>
<keyword evidence="1" id="KW-1133">Transmembrane helix</keyword>
<evidence type="ECO:0000256" key="1">
    <source>
        <dbReference type="SAM" id="Phobius"/>
    </source>
</evidence>
<dbReference type="OrthoDB" id="5789801at2759"/>
<keyword evidence="3" id="KW-1185">Reference proteome</keyword>
<evidence type="ECO:0000313" key="3">
    <source>
        <dbReference type="Proteomes" id="UP000271098"/>
    </source>
</evidence>
<name>A0A183CX89_9BILA</name>
<accession>A0A183CX89</accession>
<evidence type="ECO:0000313" key="2">
    <source>
        <dbReference type="EMBL" id="VDK29339.1"/>
    </source>
</evidence>
<keyword evidence="1" id="KW-0812">Transmembrane</keyword>
<feature type="transmembrane region" description="Helical" evidence="1">
    <location>
        <begin position="38"/>
        <end position="54"/>
    </location>
</feature>
<sequence length="81" mass="9286">MIKALQVFLFPFLALITGLVLDATNQRIRFLRIPDTILIFLFALGTSFVLHLFFPEKLMAHIDETYTWKTVQPGIVVGVKH</sequence>